<evidence type="ECO:0000256" key="2">
    <source>
        <dbReference type="ARBA" id="ARBA00023125"/>
    </source>
</evidence>
<dbReference type="PROSITE" id="PS50977">
    <property type="entry name" value="HTH_TETR_2"/>
    <property type="match status" value="1"/>
</dbReference>
<evidence type="ECO:0000259" key="5">
    <source>
        <dbReference type="PROSITE" id="PS50977"/>
    </source>
</evidence>
<organism evidence="6 7">
    <name type="scientific">Propioniciclava soli</name>
    <dbReference type="NCBI Taxonomy" id="2775081"/>
    <lineage>
        <taxon>Bacteria</taxon>
        <taxon>Bacillati</taxon>
        <taxon>Actinomycetota</taxon>
        <taxon>Actinomycetes</taxon>
        <taxon>Propionibacteriales</taxon>
        <taxon>Propionibacteriaceae</taxon>
        <taxon>Propioniciclava</taxon>
    </lineage>
</organism>
<sequence>MRRDTRSGLLDAAQIRLAEHGYAGTSIRDLAADVGIKESSVYKHFRSKQALLEGVLERAEERVAATAQALGVSVDDPDAAASTYATIDLGHLTAVAEGFLQMWLHDEEFVALRRLLTLEQYRTPAAGTLLRQLVVTQPLAFQSQIFARLIDAGAFRPANPEATALAFWGPVLAILTLAGEQRAEAEARRLLGIHLEHFRATHVTDAATQGEES</sequence>
<keyword evidence="3" id="KW-0804">Transcription</keyword>
<evidence type="ECO:0000256" key="4">
    <source>
        <dbReference type="PROSITE-ProRule" id="PRU00335"/>
    </source>
</evidence>
<dbReference type="SUPFAM" id="SSF48498">
    <property type="entry name" value="Tetracyclin repressor-like, C-terminal domain"/>
    <property type="match status" value="1"/>
</dbReference>
<proteinExistence type="predicted"/>
<dbReference type="Pfam" id="PF00440">
    <property type="entry name" value="TetR_N"/>
    <property type="match status" value="1"/>
</dbReference>
<dbReference type="PANTHER" id="PTHR30055:SF234">
    <property type="entry name" value="HTH-TYPE TRANSCRIPTIONAL REGULATOR BETI"/>
    <property type="match status" value="1"/>
</dbReference>
<dbReference type="EMBL" id="CP115965">
    <property type="protein sequence ID" value="WZW99344.1"/>
    <property type="molecule type" value="Genomic_DNA"/>
</dbReference>
<reference evidence="6 7" key="1">
    <citation type="journal article" date="2023" name="Environ Microbiome">
        <title>A coral-associated actinobacterium mitigates coral bleaching under heat stress.</title>
        <authorList>
            <person name="Li J."/>
            <person name="Zou Y."/>
            <person name="Li Q."/>
            <person name="Zhang J."/>
            <person name="Bourne D.G."/>
            <person name="Lyu Y."/>
            <person name="Liu C."/>
            <person name="Zhang S."/>
        </authorList>
    </citation>
    <scope>NUCLEOTIDE SEQUENCE [LARGE SCALE GENOMIC DNA]</scope>
    <source>
        <strain evidence="6 7">SCSIO 13291</strain>
    </source>
</reference>
<accession>A0ABZ3CAZ9</accession>
<keyword evidence="7" id="KW-1185">Reference proteome</keyword>
<dbReference type="PRINTS" id="PR00455">
    <property type="entry name" value="HTHTETR"/>
</dbReference>
<protein>
    <submittedName>
        <fullName evidence="6">Helix-turn-helix domain containing protein</fullName>
    </submittedName>
</protein>
<keyword evidence="2 4" id="KW-0238">DNA-binding</keyword>
<dbReference type="InterPro" id="IPR009057">
    <property type="entry name" value="Homeodomain-like_sf"/>
</dbReference>
<dbReference type="SUPFAM" id="SSF46689">
    <property type="entry name" value="Homeodomain-like"/>
    <property type="match status" value="1"/>
</dbReference>
<feature type="DNA-binding region" description="H-T-H motif" evidence="4">
    <location>
        <begin position="26"/>
        <end position="45"/>
    </location>
</feature>
<dbReference type="InterPro" id="IPR001647">
    <property type="entry name" value="HTH_TetR"/>
</dbReference>
<dbReference type="InterPro" id="IPR050109">
    <property type="entry name" value="HTH-type_TetR-like_transc_reg"/>
</dbReference>
<dbReference type="InterPro" id="IPR036271">
    <property type="entry name" value="Tet_transcr_reg_TetR-rel_C_sf"/>
</dbReference>
<dbReference type="Gene3D" id="1.10.357.10">
    <property type="entry name" value="Tetracycline Repressor, domain 2"/>
    <property type="match status" value="1"/>
</dbReference>
<name>A0ABZ3CAZ9_9ACTN</name>
<evidence type="ECO:0000313" key="7">
    <source>
        <dbReference type="Proteomes" id="UP001434337"/>
    </source>
</evidence>
<evidence type="ECO:0000256" key="3">
    <source>
        <dbReference type="ARBA" id="ARBA00023163"/>
    </source>
</evidence>
<dbReference type="PANTHER" id="PTHR30055">
    <property type="entry name" value="HTH-TYPE TRANSCRIPTIONAL REGULATOR RUTR"/>
    <property type="match status" value="1"/>
</dbReference>
<dbReference type="Proteomes" id="UP001434337">
    <property type="component" value="Chromosome"/>
</dbReference>
<evidence type="ECO:0000256" key="1">
    <source>
        <dbReference type="ARBA" id="ARBA00023015"/>
    </source>
</evidence>
<feature type="domain" description="HTH tetR-type" evidence="5">
    <location>
        <begin position="3"/>
        <end position="63"/>
    </location>
</feature>
<gene>
    <name evidence="6" type="ORF">PCC79_03860</name>
</gene>
<keyword evidence="1" id="KW-0805">Transcription regulation</keyword>
<evidence type="ECO:0000313" key="6">
    <source>
        <dbReference type="EMBL" id="WZW99344.1"/>
    </source>
</evidence>
<dbReference type="RefSeq" id="WP_342373072.1">
    <property type="nucleotide sequence ID" value="NZ_CP115965.1"/>
</dbReference>